<gene>
    <name evidence="3" type="ORF">INT45_006136</name>
</gene>
<reference evidence="3 4" key="1">
    <citation type="submission" date="2020-12" db="EMBL/GenBank/DDBJ databases">
        <title>Metabolic potential, ecology and presence of endohyphal bacteria is reflected in genomic diversity of Mucoromycotina.</title>
        <authorList>
            <person name="Muszewska A."/>
            <person name="Okrasinska A."/>
            <person name="Steczkiewicz K."/>
            <person name="Drgas O."/>
            <person name="Orlowska M."/>
            <person name="Perlinska-Lenart U."/>
            <person name="Aleksandrzak-Piekarczyk T."/>
            <person name="Szatraj K."/>
            <person name="Zielenkiewicz U."/>
            <person name="Pilsyk S."/>
            <person name="Malc E."/>
            <person name="Mieczkowski P."/>
            <person name="Kruszewska J.S."/>
            <person name="Biernat P."/>
            <person name="Pawlowska J."/>
        </authorList>
    </citation>
    <scope>NUCLEOTIDE SEQUENCE [LARGE SCALE GENOMIC DNA]</scope>
    <source>
        <strain evidence="3 4">CBS 142.35</strain>
    </source>
</reference>
<protein>
    <submittedName>
        <fullName evidence="3">Uncharacterized protein</fullName>
    </submittedName>
</protein>
<organism evidence="3 4">
    <name type="scientific">Circinella minor</name>
    <dbReference type="NCBI Taxonomy" id="1195481"/>
    <lineage>
        <taxon>Eukaryota</taxon>
        <taxon>Fungi</taxon>
        <taxon>Fungi incertae sedis</taxon>
        <taxon>Mucoromycota</taxon>
        <taxon>Mucoromycotina</taxon>
        <taxon>Mucoromycetes</taxon>
        <taxon>Mucorales</taxon>
        <taxon>Lichtheimiaceae</taxon>
        <taxon>Circinella</taxon>
    </lineage>
</organism>
<feature type="coiled-coil region" evidence="1">
    <location>
        <begin position="223"/>
        <end position="250"/>
    </location>
</feature>
<dbReference type="EMBL" id="JAEPRB010000065">
    <property type="protein sequence ID" value="KAG2223255.1"/>
    <property type="molecule type" value="Genomic_DNA"/>
</dbReference>
<evidence type="ECO:0000256" key="2">
    <source>
        <dbReference type="SAM" id="Phobius"/>
    </source>
</evidence>
<evidence type="ECO:0000313" key="4">
    <source>
        <dbReference type="Proteomes" id="UP000646827"/>
    </source>
</evidence>
<sequence>MEFEEVRNFIEMGHVEGASISATSLHWRHPGSVEPFADPFSRREQDRLIVNTQRRGTLTSKRPNPILGVSRLVNSVRRLKRKNSTNINSTAEVYRQAAQLSPEYTIAQTEVLPELTSDMASTSSPLLLNNKMKKDHISSQPQSPPIASSSIPLLASEVSCNLHKIKWQMQNFVVPTDWYPTGTQTVCLDHENIDSINAQKLIAHLREGIARFEYLLNLEQRKIESSKSDIVKYMNKLKRLDNQTERINATVTYGRLDGVTKMKTLLKQINSSVPQLQALHGQHQRTTTNIEGYNKSMNTVDRLEILQAQAYTTTRTEALWTRVRHWGPFITIITLSMLIALLAVR</sequence>
<name>A0A8H7S5S2_9FUNG</name>
<keyword evidence="4" id="KW-1185">Reference proteome</keyword>
<keyword evidence="2" id="KW-1133">Transmembrane helix</keyword>
<evidence type="ECO:0000313" key="3">
    <source>
        <dbReference type="EMBL" id="KAG2223255.1"/>
    </source>
</evidence>
<accession>A0A8H7S5S2</accession>
<keyword evidence="2" id="KW-0472">Membrane</keyword>
<evidence type="ECO:0000256" key="1">
    <source>
        <dbReference type="SAM" id="Coils"/>
    </source>
</evidence>
<dbReference type="AlphaFoldDB" id="A0A8H7S5S2"/>
<keyword evidence="1" id="KW-0175">Coiled coil</keyword>
<dbReference type="Proteomes" id="UP000646827">
    <property type="component" value="Unassembled WGS sequence"/>
</dbReference>
<feature type="transmembrane region" description="Helical" evidence="2">
    <location>
        <begin position="326"/>
        <end position="344"/>
    </location>
</feature>
<proteinExistence type="predicted"/>
<comment type="caution">
    <text evidence="3">The sequence shown here is derived from an EMBL/GenBank/DDBJ whole genome shotgun (WGS) entry which is preliminary data.</text>
</comment>
<keyword evidence="2" id="KW-0812">Transmembrane</keyword>
<dbReference type="OrthoDB" id="2376398at2759"/>